<dbReference type="FunCoup" id="G3Q5F3">
    <property type="interactions" value="116"/>
</dbReference>
<evidence type="ECO:0000256" key="1">
    <source>
        <dbReference type="ARBA" id="ARBA00006802"/>
    </source>
</evidence>
<evidence type="ECO:0000256" key="2">
    <source>
        <dbReference type="SAM" id="MobiDB-lite"/>
    </source>
</evidence>
<keyword evidence="4" id="KW-1185">Reference proteome</keyword>
<proteinExistence type="inferred from homology"/>
<dbReference type="eggNOG" id="ENOG502S8BT">
    <property type="taxonomic scope" value="Eukaryota"/>
</dbReference>
<protein>
    <recommendedName>
        <fullName evidence="5">Leydig cell tumor 10 kDa protein homolog</fullName>
    </recommendedName>
</protein>
<dbReference type="OMA" id="GQHNKQK"/>
<dbReference type="STRING" id="69293.ENSGACP00000025109"/>
<feature type="compositionally biased region" description="Basic residues" evidence="2">
    <location>
        <begin position="1"/>
        <end position="31"/>
    </location>
</feature>
<accession>G3Q5F3</accession>
<dbReference type="PANTHER" id="PTHR16967:SF1">
    <property type="entry name" value="LEYDIG CELL TUMOR 10 KDA PROTEIN HOMOLOG"/>
    <property type="match status" value="1"/>
</dbReference>
<feature type="region of interest" description="Disordered" evidence="2">
    <location>
        <begin position="79"/>
        <end position="98"/>
    </location>
</feature>
<dbReference type="Ensembl" id="ENSGACT00000025158.2">
    <property type="protein sequence ID" value="ENSGACP00000025109.1"/>
    <property type="gene ID" value="ENSGACG00000018994.2"/>
</dbReference>
<reference evidence="3" key="3">
    <citation type="submission" date="2025-09" db="UniProtKB">
        <authorList>
            <consortium name="Ensembl"/>
        </authorList>
    </citation>
    <scope>IDENTIFICATION</scope>
</reference>
<comment type="similarity">
    <text evidence="1">Belongs to the UPF0390 family.</text>
</comment>
<dbReference type="InterPro" id="IPR019034">
    <property type="entry name" value="UPF0390"/>
</dbReference>
<dbReference type="AlphaFoldDB" id="G3Q5F3"/>
<dbReference type="Proteomes" id="UP000007635">
    <property type="component" value="Chromosome IX"/>
</dbReference>
<dbReference type="Pfam" id="PF09495">
    <property type="entry name" value="DUF2462"/>
    <property type="match status" value="1"/>
</dbReference>
<organism evidence="3 4">
    <name type="scientific">Gasterosteus aculeatus aculeatus</name>
    <name type="common">three-spined stickleback</name>
    <dbReference type="NCBI Taxonomy" id="481459"/>
    <lineage>
        <taxon>Eukaryota</taxon>
        <taxon>Metazoa</taxon>
        <taxon>Chordata</taxon>
        <taxon>Craniata</taxon>
        <taxon>Vertebrata</taxon>
        <taxon>Euteleostomi</taxon>
        <taxon>Actinopterygii</taxon>
        <taxon>Neopterygii</taxon>
        <taxon>Teleostei</taxon>
        <taxon>Neoteleostei</taxon>
        <taxon>Acanthomorphata</taxon>
        <taxon>Eupercaria</taxon>
        <taxon>Perciformes</taxon>
        <taxon>Cottioidei</taxon>
        <taxon>Gasterosteales</taxon>
        <taxon>Gasterosteidae</taxon>
        <taxon>Gasterosteus</taxon>
    </lineage>
</organism>
<dbReference type="InParanoid" id="G3Q5F3"/>
<evidence type="ECO:0000313" key="3">
    <source>
        <dbReference type="Ensembl" id="ENSGACP00000025109.1"/>
    </source>
</evidence>
<dbReference type="PANTHER" id="PTHR16967">
    <property type="entry name" value="LEYDIG CELL TUMOR 10 KDA PROTEIN HOMOLOG"/>
    <property type="match status" value="1"/>
</dbReference>
<feature type="region of interest" description="Disordered" evidence="2">
    <location>
        <begin position="1"/>
        <end position="36"/>
    </location>
</feature>
<evidence type="ECO:0008006" key="5">
    <source>
        <dbReference type="Google" id="ProtNLM"/>
    </source>
</evidence>
<reference evidence="3" key="2">
    <citation type="submission" date="2025-08" db="UniProtKB">
        <authorList>
            <consortium name="Ensembl"/>
        </authorList>
    </citation>
    <scope>IDENTIFICATION</scope>
</reference>
<dbReference type="OrthoDB" id="5239630at2759"/>
<name>G3Q5F3_GASAC</name>
<dbReference type="Bgee" id="ENSGACG00000018994">
    <property type="expression patterns" value="Expressed in camera-type eye and 13 other cell types or tissues"/>
</dbReference>
<evidence type="ECO:0000313" key="4">
    <source>
        <dbReference type="Proteomes" id="UP000007635"/>
    </source>
</evidence>
<dbReference type="GeneTree" id="ENSGT01120000272712"/>
<reference evidence="3 4" key="1">
    <citation type="journal article" date="2021" name="G3 (Bethesda)">
        <title>Improved contiguity of the threespine stickleback genome using long-read sequencing.</title>
        <authorList>
            <person name="Nath S."/>
            <person name="Shaw D.E."/>
            <person name="White M.A."/>
        </authorList>
    </citation>
    <scope>NUCLEOTIDE SEQUENCE [LARGE SCALE GENOMIC DNA]</scope>
    <source>
        <strain evidence="3 4">Lake Benthic</strain>
    </source>
</reference>
<sequence>MAQGTKKFKAQRPGSTKKHQQNKPKGLKKGARTIAPKKAQVVEQQKLKKGLEVAIRNKIEQDVTHKASLCLHKPLSVVKGAEGRGDPEGAAHPGTSSK</sequence>